<dbReference type="EMBL" id="CAJMXA010003954">
    <property type="protein sequence ID" value="CAE6528693.1"/>
    <property type="molecule type" value="Genomic_DNA"/>
</dbReference>
<dbReference type="InterPro" id="IPR001810">
    <property type="entry name" value="F-box_dom"/>
</dbReference>
<evidence type="ECO:0000313" key="2">
    <source>
        <dbReference type="EMBL" id="CAE6528693.1"/>
    </source>
</evidence>
<evidence type="ECO:0000259" key="1">
    <source>
        <dbReference type="PROSITE" id="PS50181"/>
    </source>
</evidence>
<accession>A0A8H3DJC2</accession>
<dbReference type="InterPro" id="IPR036047">
    <property type="entry name" value="F-box-like_dom_sf"/>
</dbReference>
<gene>
    <name evidence="2" type="ORF">RDB_LOCUS164148</name>
</gene>
<dbReference type="Proteomes" id="UP000663853">
    <property type="component" value="Unassembled WGS sequence"/>
</dbReference>
<dbReference type="Pfam" id="PF00646">
    <property type="entry name" value="F-box"/>
    <property type="match status" value="1"/>
</dbReference>
<proteinExistence type="predicted"/>
<feature type="domain" description="F-box" evidence="1">
    <location>
        <begin position="61"/>
        <end position="110"/>
    </location>
</feature>
<dbReference type="AlphaFoldDB" id="A0A8H3DJC2"/>
<evidence type="ECO:0000313" key="3">
    <source>
        <dbReference type="Proteomes" id="UP000663853"/>
    </source>
</evidence>
<protein>
    <recommendedName>
        <fullName evidence="1">F-box domain-containing protein</fullName>
    </recommendedName>
</protein>
<dbReference type="PROSITE" id="PS50181">
    <property type="entry name" value="FBOX"/>
    <property type="match status" value="1"/>
</dbReference>
<name>A0A8H3DJC2_9AGAM</name>
<sequence length="734" mass="83715">MAQITRYELTSLWNPNPNIAMGGTKIDIGPGSSMSPNLRPNKIARYEVLAELDPPSISPLVKVFTDLPLDILVEISTYLRPLDLIRISRVNKMLRGLLMRRSAKCIWRATLHAANALPPNSTNLPEPLITALLFLAECTICGEYTDEVIDFVLQAKLCLDCRKTRTISVTDNDCTKLISMSNPQGASLKSGNVCLREDYERIKSKRAALQATGDTRALKRWTKERIEAVKDRSKVEFHSPSHAFNLTRSRVQNARLLAKWFKTWVGKKRVKQGLPRKERRKLTNALVADIETRMNQMGYMRSEMRQLKYSEHKKWRKWIVNLELLDDQGKLYSIRRIPAHLPIENAAWELLLPHLLHHLERNRTSLRRSQRQPTLNSILSRIRSRLKPISYIRPQFDVKEWVSLSVPASSSSTSESADDYESSLDNNMILPSFPHNNDILFLCPEVQAIVEAQTPRETFELEIQTMDSPMEYASRAWRDVLELTLLNLLPEGTQPVETGTSGYKVILGSGQDARSLDLLSVECRKLLRADATFCIGKPHPSCMSKRLLYYPEAFQGQFKISDRENLHYDTAAAKIARALLCAMGLPDISYFAMDAVPRIYQCGRCDSTPIFCHWKELLQHYLQKAYANQMVVPDWNSRSPKATDPCILMHDVDSVYPDKPLVQLVDVPAYVPDFATTSSQGYFLCLICLQADIPAENYLRGDDVQFHFQNIHQDNEPFEGIHYVLAPAPRLLFS</sequence>
<organism evidence="2 3">
    <name type="scientific">Rhizoctonia solani</name>
    <dbReference type="NCBI Taxonomy" id="456999"/>
    <lineage>
        <taxon>Eukaryota</taxon>
        <taxon>Fungi</taxon>
        <taxon>Dikarya</taxon>
        <taxon>Basidiomycota</taxon>
        <taxon>Agaricomycotina</taxon>
        <taxon>Agaricomycetes</taxon>
        <taxon>Cantharellales</taxon>
        <taxon>Ceratobasidiaceae</taxon>
        <taxon>Rhizoctonia</taxon>
    </lineage>
</organism>
<comment type="caution">
    <text evidence="2">The sequence shown here is derived from an EMBL/GenBank/DDBJ whole genome shotgun (WGS) entry which is preliminary data.</text>
</comment>
<dbReference type="SUPFAM" id="SSF81383">
    <property type="entry name" value="F-box domain"/>
    <property type="match status" value="1"/>
</dbReference>
<reference evidence="2" key="1">
    <citation type="submission" date="2021-01" db="EMBL/GenBank/DDBJ databases">
        <authorList>
            <person name="Kaushik A."/>
        </authorList>
    </citation>
    <scope>NUCLEOTIDE SEQUENCE</scope>
    <source>
        <strain evidence="2">AG6-10EEA</strain>
    </source>
</reference>